<dbReference type="SMART" id="SM00507">
    <property type="entry name" value="HNHc"/>
    <property type="match status" value="1"/>
</dbReference>
<dbReference type="EMBL" id="LR216287">
    <property type="protein sequence ID" value="VFJ13144.1"/>
    <property type="molecule type" value="Genomic_DNA"/>
</dbReference>
<proteinExistence type="predicted"/>
<dbReference type="InterPro" id="IPR003615">
    <property type="entry name" value="HNH_nuc"/>
</dbReference>
<accession>A0A484IDU2</accession>
<organism evidence="3 4">
    <name type="scientific">Candidatus Nitrosocosmicus franklandianus</name>
    <dbReference type="NCBI Taxonomy" id="1798806"/>
    <lineage>
        <taxon>Archaea</taxon>
        <taxon>Nitrososphaerota</taxon>
        <taxon>Nitrososphaeria</taxon>
        <taxon>Nitrososphaerales</taxon>
        <taxon>Nitrososphaeraceae</taxon>
        <taxon>Candidatus Nitrosocosmicus</taxon>
    </lineage>
</organism>
<reference evidence="3 4" key="1">
    <citation type="submission" date="2019-02" db="EMBL/GenBank/DDBJ databases">
        <authorList>
            <person name="Lehtovirta-Morley E L."/>
        </authorList>
    </citation>
    <scope>NUCLEOTIDE SEQUENCE [LARGE SCALE GENOMIC DNA]</scope>
    <source>
        <strain evidence="3">NFRAN1</strain>
    </source>
</reference>
<dbReference type="CDD" id="cd00085">
    <property type="entry name" value="HNHc"/>
    <property type="match status" value="1"/>
</dbReference>
<feature type="transmembrane region" description="Helical" evidence="1">
    <location>
        <begin position="132"/>
        <end position="152"/>
    </location>
</feature>
<keyword evidence="1" id="KW-0472">Membrane</keyword>
<protein>
    <recommendedName>
        <fullName evidence="2">HNH nuclease domain-containing protein</fullName>
    </recommendedName>
</protein>
<feature type="transmembrane region" description="Helical" evidence="1">
    <location>
        <begin position="17"/>
        <end position="35"/>
    </location>
</feature>
<feature type="domain" description="HNH nuclease" evidence="2">
    <location>
        <begin position="170"/>
        <end position="219"/>
    </location>
</feature>
<dbReference type="KEGG" id="nfn:NFRAN_0822"/>
<evidence type="ECO:0000313" key="3">
    <source>
        <dbReference type="EMBL" id="VFJ13144.1"/>
    </source>
</evidence>
<evidence type="ECO:0000259" key="2">
    <source>
        <dbReference type="SMART" id="SM00507"/>
    </source>
</evidence>
<keyword evidence="1" id="KW-0812">Transmembrane</keyword>
<name>A0A484IDU2_9ARCH</name>
<dbReference type="AlphaFoldDB" id="A0A484IDU2"/>
<keyword evidence="4" id="KW-1185">Reference proteome</keyword>
<dbReference type="Proteomes" id="UP000294299">
    <property type="component" value="Chromosome NFRAN"/>
</dbReference>
<sequence length="227" mass="26300">MFICIYHSTKMKLTKHTIFYIILSILIIVFISKSISDYGINIFFFESYCFKSELSNIMNQYVEYVEDSVKVNKDEDIGSSSSRQDFCNGQAHFGGSQLVQEFSHSSPYSSNTIGLFLNFIGSEIHEIRQKNVILFVFTTMMITVAGLAIIKYHRKLKENQSKPRKGFSRTIKNNVLKKQNYRCDHCRRILTAVDFHHKNGNRSDNRERNCQALCPNCHAIRTRGLTK</sequence>
<keyword evidence="1" id="KW-1133">Transmembrane helix</keyword>
<evidence type="ECO:0000256" key="1">
    <source>
        <dbReference type="SAM" id="Phobius"/>
    </source>
</evidence>
<gene>
    <name evidence="3" type="ORF">NFRAN_0822</name>
</gene>
<evidence type="ECO:0000313" key="4">
    <source>
        <dbReference type="Proteomes" id="UP000294299"/>
    </source>
</evidence>